<dbReference type="HOGENOM" id="CLU_083705_0_0_1"/>
<dbReference type="EMBL" id="HE576754">
    <property type="protein sequence ID" value="CCC69313.1"/>
    <property type="molecule type" value="Genomic_DNA"/>
</dbReference>
<keyword evidence="2" id="KW-1185">Reference proteome</keyword>
<dbReference type="GO" id="GO:0004518">
    <property type="term" value="F:nuclease activity"/>
    <property type="evidence" value="ECO:0007669"/>
    <property type="project" value="InterPro"/>
</dbReference>
<dbReference type="InterPro" id="IPR027521">
    <property type="entry name" value="Usb1"/>
</dbReference>
<dbReference type="InParanoid" id="G0VCV2"/>
<dbReference type="KEGG" id="ncs:NCAS_0C03230"/>
<dbReference type="RefSeq" id="XP_003675678.1">
    <property type="nucleotide sequence ID" value="XM_003675630.1"/>
</dbReference>
<dbReference type="Proteomes" id="UP000001640">
    <property type="component" value="Chromosome 3"/>
</dbReference>
<dbReference type="Gene3D" id="3.90.1140.10">
    <property type="entry name" value="Cyclic phosphodiesterase"/>
    <property type="match status" value="1"/>
</dbReference>
<dbReference type="eggNOG" id="ENOG502S533">
    <property type="taxonomic scope" value="Eukaryota"/>
</dbReference>
<reference evidence="1 2" key="1">
    <citation type="journal article" date="2011" name="Proc. Natl. Acad. Sci. U.S.A.">
        <title>Evolutionary erosion of yeast sex chromosomes by mating-type switching accidents.</title>
        <authorList>
            <person name="Gordon J.L."/>
            <person name="Armisen D."/>
            <person name="Proux-Wera E."/>
            <person name="Oheigeartaigh S.S."/>
            <person name="Byrne K.P."/>
            <person name="Wolfe K.H."/>
        </authorList>
    </citation>
    <scope>NUCLEOTIDE SEQUENCE [LARGE SCALE GENOMIC DNA]</scope>
    <source>
        <strain evidence="2">ATCC 76901 / BCRC 22586 / CBS 4309 / NBRC 1992 / NRRL Y-12630</strain>
    </source>
</reference>
<evidence type="ECO:0008006" key="3">
    <source>
        <dbReference type="Google" id="ProtNLM"/>
    </source>
</evidence>
<accession>G0VCV2</accession>
<sequence>MDSSDTEDDTLPTHLPESIAAKYHLEPSISKYDQEKEEDMSLKPLRWATFIYIEWRPLVRDRKQLLNTINIANEIGQKHHLWGPNIEFEPSYLSSLGSPRPLHITLASRLNCRSQEQRDQLYEALRAKVAQSTKVIPFRLELESTPVVVPSDRSGTLFLVLPVTEHLKQTMIKWITDLIQQCAIQTGVDTARGYRYELELPHVTIAMANKPTVTLTKRTKQISAQLAQFWHGGEHVAFDVQRLKFDKNRQALSIALKGNA</sequence>
<dbReference type="OMA" id="HEPTERD"/>
<organism evidence="1 2">
    <name type="scientific">Naumovozyma castellii</name>
    <name type="common">Yeast</name>
    <name type="synonym">Saccharomyces castellii</name>
    <dbReference type="NCBI Taxonomy" id="27288"/>
    <lineage>
        <taxon>Eukaryota</taxon>
        <taxon>Fungi</taxon>
        <taxon>Dikarya</taxon>
        <taxon>Ascomycota</taxon>
        <taxon>Saccharomycotina</taxon>
        <taxon>Saccharomycetes</taxon>
        <taxon>Saccharomycetales</taxon>
        <taxon>Saccharomycetaceae</taxon>
        <taxon>Naumovozyma</taxon>
    </lineage>
</organism>
<dbReference type="STRING" id="1064592.G0VCV2"/>
<name>G0VCV2_NAUCA</name>
<protein>
    <recommendedName>
        <fullName evidence="3">U6 snRNA phosphodiesterase</fullName>
    </recommendedName>
</protein>
<dbReference type="GO" id="GO:0034477">
    <property type="term" value="P:U6 snRNA 3'-end processing"/>
    <property type="evidence" value="ECO:0007669"/>
    <property type="project" value="InterPro"/>
</dbReference>
<dbReference type="FunCoup" id="G0VCV2">
    <property type="interactions" value="48"/>
</dbReference>
<dbReference type="Pfam" id="PF09749">
    <property type="entry name" value="HVSL"/>
    <property type="match status" value="1"/>
</dbReference>
<evidence type="ECO:0000313" key="1">
    <source>
        <dbReference type="EMBL" id="CCC69313.1"/>
    </source>
</evidence>
<evidence type="ECO:0000313" key="2">
    <source>
        <dbReference type="Proteomes" id="UP000001640"/>
    </source>
</evidence>
<dbReference type="AlphaFoldDB" id="G0VCV2"/>
<gene>
    <name evidence="1" type="primary">NCAS0C03230</name>
    <name evidence="1" type="ordered locus">NCAS_0C03230</name>
</gene>
<reference key="2">
    <citation type="submission" date="2011-08" db="EMBL/GenBank/DDBJ databases">
        <title>Genome sequence of Naumovozyma castellii.</title>
        <authorList>
            <person name="Gordon J.L."/>
            <person name="Armisen D."/>
            <person name="Proux-Wera E."/>
            <person name="OhEigeartaigh S.S."/>
            <person name="Byrne K.P."/>
            <person name="Wolfe K.H."/>
        </authorList>
    </citation>
    <scope>NUCLEOTIDE SEQUENCE</scope>
    <source>
        <strain>Type strain:CBS 4309</strain>
    </source>
</reference>
<proteinExistence type="predicted"/>
<dbReference type="OrthoDB" id="49151at2759"/>
<dbReference type="GeneID" id="96902895"/>